<comment type="caution">
    <text evidence="3">The sequence shown here is derived from an EMBL/GenBank/DDBJ whole genome shotgun (WGS) entry which is preliminary data.</text>
</comment>
<name>A0AAV2IME4_LYMST</name>
<dbReference type="EMBL" id="CAXITT010001277">
    <property type="protein sequence ID" value="CAL1548326.1"/>
    <property type="molecule type" value="Genomic_DNA"/>
</dbReference>
<dbReference type="PANTHER" id="PTHR22801:SF63">
    <property type="entry name" value="C-TYPE LECTIN DOMAIN-CONTAINING PROTEIN"/>
    <property type="match status" value="1"/>
</dbReference>
<protein>
    <recommendedName>
        <fullName evidence="2">C-type lectin domain-containing protein</fullName>
    </recommendedName>
</protein>
<dbReference type="AlphaFoldDB" id="A0AAV2IME4"/>
<keyword evidence="1" id="KW-1015">Disulfide bond</keyword>
<dbReference type="InterPro" id="IPR001304">
    <property type="entry name" value="C-type_lectin-like"/>
</dbReference>
<dbReference type="InterPro" id="IPR050801">
    <property type="entry name" value="Ca-Dep_Lectins_ImmuneDev"/>
</dbReference>
<gene>
    <name evidence="3" type="ORF">GSLYS_00021643001</name>
</gene>
<dbReference type="Proteomes" id="UP001497497">
    <property type="component" value="Unassembled WGS sequence"/>
</dbReference>
<feature type="non-terminal residue" evidence="3">
    <location>
        <position position="1"/>
    </location>
</feature>
<dbReference type="PROSITE" id="PS00615">
    <property type="entry name" value="C_TYPE_LECTIN_1"/>
    <property type="match status" value="1"/>
</dbReference>
<evidence type="ECO:0000313" key="4">
    <source>
        <dbReference type="Proteomes" id="UP001497497"/>
    </source>
</evidence>
<dbReference type="Pfam" id="PF00059">
    <property type="entry name" value="Lectin_C"/>
    <property type="match status" value="1"/>
</dbReference>
<dbReference type="CDD" id="cd00037">
    <property type="entry name" value="CLECT"/>
    <property type="match status" value="1"/>
</dbReference>
<dbReference type="SUPFAM" id="SSF56436">
    <property type="entry name" value="C-type lectin-like"/>
    <property type="match status" value="1"/>
</dbReference>
<dbReference type="InterPro" id="IPR018378">
    <property type="entry name" value="C-type_lectin_CS"/>
</dbReference>
<dbReference type="InterPro" id="IPR016186">
    <property type="entry name" value="C-type_lectin-like/link_sf"/>
</dbReference>
<organism evidence="3 4">
    <name type="scientific">Lymnaea stagnalis</name>
    <name type="common">Great pond snail</name>
    <name type="synonym">Helix stagnalis</name>
    <dbReference type="NCBI Taxonomy" id="6523"/>
    <lineage>
        <taxon>Eukaryota</taxon>
        <taxon>Metazoa</taxon>
        <taxon>Spiralia</taxon>
        <taxon>Lophotrochozoa</taxon>
        <taxon>Mollusca</taxon>
        <taxon>Gastropoda</taxon>
        <taxon>Heterobranchia</taxon>
        <taxon>Euthyneura</taxon>
        <taxon>Panpulmonata</taxon>
        <taxon>Hygrophila</taxon>
        <taxon>Lymnaeoidea</taxon>
        <taxon>Lymnaeidae</taxon>
        <taxon>Lymnaea</taxon>
    </lineage>
</organism>
<dbReference type="InterPro" id="IPR016187">
    <property type="entry name" value="CTDL_fold"/>
</dbReference>
<sequence length="122" mass="13932">ACIGIFNETLNYTQAVNACKEKQSFLISLKNRDKLEILRNEVSTTYAATWIGLDDTDTEGNFIWIEDLTQLNDTLKVQIFNAGEPNNGRDKEHCVQYVSKHKLLNDDDCKELQPYVCEQTAV</sequence>
<dbReference type="SMART" id="SM00034">
    <property type="entry name" value="CLECT"/>
    <property type="match status" value="1"/>
</dbReference>
<evidence type="ECO:0000259" key="2">
    <source>
        <dbReference type="PROSITE" id="PS50041"/>
    </source>
</evidence>
<evidence type="ECO:0000313" key="3">
    <source>
        <dbReference type="EMBL" id="CAL1548326.1"/>
    </source>
</evidence>
<reference evidence="3 4" key="1">
    <citation type="submission" date="2024-04" db="EMBL/GenBank/DDBJ databases">
        <authorList>
            <consortium name="Genoscope - CEA"/>
            <person name="William W."/>
        </authorList>
    </citation>
    <scope>NUCLEOTIDE SEQUENCE [LARGE SCALE GENOMIC DNA]</scope>
</reference>
<keyword evidence="4" id="KW-1185">Reference proteome</keyword>
<dbReference type="PROSITE" id="PS50041">
    <property type="entry name" value="C_TYPE_LECTIN_2"/>
    <property type="match status" value="1"/>
</dbReference>
<proteinExistence type="predicted"/>
<accession>A0AAV2IME4</accession>
<dbReference type="Gene3D" id="3.10.100.10">
    <property type="entry name" value="Mannose-Binding Protein A, subunit A"/>
    <property type="match status" value="1"/>
</dbReference>
<feature type="domain" description="C-type lectin" evidence="2">
    <location>
        <begin position="1"/>
        <end position="118"/>
    </location>
</feature>
<evidence type="ECO:0000256" key="1">
    <source>
        <dbReference type="ARBA" id="ARBA00023157"/>
    </source>
</evidence>
<dbReference type="PANTHER" id="PTHR22801">
    <property type="entry name" value="LITHOSTATHINE"/>
    <property type="match status" value="1"/>
</dbReference>